<dbReference type="EMBL" id="QKTX01000001">
    <property type="protein sequence ID" value="PZV87139.1"/>
    <property type="molecule type" value="Genomic_DNA"/>
</dbReference>
<evidence type="ECO:0000313" key="2">
    <source>
        <dbReference type="Proteomes" id="UP000248917"/>
    </source>
</evidence>
<comment type="caution">
    <text evidence="1">The sequence shown here is derived from an EMBL/GenBank/DDBJ whole genome shotgun (WGS) entry which is preliminary data.</text>
</comment>
<name>A0A326RXQ9_9BACT</name>
<proteinExistence type="predicted"/>
<organism evidence="1 2">
    <name type="scientific">Algoriphagus aquaeductus</name>
    <dbReference type="NCBI Taxonomy" id="475299"/>
    <lineage>
        <taxon>Bacteria</taxon>
        <taxon>Pseudomonadati</taxon>
        <taxon>Bacteroidota</taxon>
        <taxon>Cytophagia</taxon>
        <taxon>Cytophagales</taxon>
        <taxon>Cyclobacteriaceae</taxon>
        <taxon>Algoriphagus</taxon>
    </lineage>
</organism>
<reference evidence="1 2" key="1">
    <citation type="submission" date="2018-06" db="EMBL/GenBank/DDBJ databases">
        <title>Genomic Encyclopedia of Archaeal and Bacterial Type Strains, Phase II (KMG-II): from individual species to whole genera.</title>
        <authorList>
            <person name="Goeker M."/>
        </authorList>
    </citation>
    <scope>NUCLEOTIDE SEQUENCE [LARGE SCALE GENOMIC DNA]</scope>
    <source>
        <strain evidence="1 2">T4</strain>
    </source>
</reference>
<dbReference type="AlphaFoldDB" id="A0A326RXQ9"/>
<accession>A0A326RXQ9</accession>
<evidence type="ECO:0000313" key="1">
    <source>
        <dbReference type="EMBL" id="PZV87139.1"/>
    </source>
</evidence>
<dbReference type="Proteomes" id="UP000248917">
    <property type="component" value="Unassembled WGS sequence"/>
</dbReference>
<gene>
    <name evidence="1" type="ORF">CLV31_10111</name>
</gene>
<keyword evidence="2" id="KW-1185">Reference proteome</keyword>
<sequence length="46" mass="5067">MIKHEDILEKVSFQQLPGLPEKLGFNPNKGGFVGVPFEGRQIKVGS</sequence>
<protein>
    <submittedName>
        <fullName evidence="1">Uncharacterized protein</fullName>
    </submittedName>
</protein>